<dbReference type="GO" id="GO:0042594">
    <property type="term" value="P:response to starvation"/>
    <property type="evidence" value="ECO:0007669"/>
    <property type="project" value="TreeGrafter"/>
</dbReference>
<dbReference type="PANTHER" id="PTHR24348">
    <property type="entry name" value="SERINE/THREONINE-PROTEIN KINASE UNC-51-RELATED"/>
    <property type="match status" value="1"/>
</dbReference>
<evidence type="ECO:0000256" key="25">
    <source>
        <dbReference type="ARBA" id="ARBA00093654"/>
    </source>
</evidence>
<dbReference type="SUPFAM" id="SSF56112">
    <property type="entry name" value="Protein kinase-like (PK-like)"/>
    <property type="match status" value="1"/>
</dbReference>
<dbReference type="EC" id="2.7.11.1" evidence="5"/>
<dbReference type="PROSITE" id="PS00107">
    <property type="entry name" value="PROTEIN_KINASE_ATP"/>
    <property type="match status" value="1"/>
</dbReference>
<dbReference type="SUPFAM" id="SSF47802">
    <property type="entry name" value="DNA polymerase beta, N-terminal domain-like"/>
    <property type="match status" value="1"/>
</dbReference>
<keyword evidence="9" id="KW-0808">Transferase</keyword>
<dbReference type="GO" id="GO:0006310">
    <property type="term" value="P:DNA recombination"/>
    <property type="evidence" value="ECO:0007669"/>
    <property type="project" value="UniProtKB-KW"/>
</dbReference>
<dbReference type="Pfam" id="PF21136">
    <property type="entry name" value="WHD_MUS81"/>
    <property type="match status" value="1"/>
</dbReference>
<evidence type="ECO:0000256" key="7">
    <source>
        <dbReference type="ARBA" id="ARBA00022490"/>
    </source>
</evidence>
<keyword evidence="15" id="KW-0072">Autophagy</keyword>
<evidence type="ECO:0000256" key="20">
    <source>
        <dbReference type="ARBA" id="ARBA00032242"/>
    </source>
</evidence>
<feature type="region of interest" description="Disordered" evidence="27">
    <location>
        <begin position="138"/>
        <end position="171"/>
    </location>
</feature>
<dbReference type="GO" id="GO:0004518">
    <property type="term" value="F:nuclease activity"/>
    <property type="evidence" value="ECO:0007669"/>
    <property type="project" value="InterPro"/>
</dbReference>
<evidence type="ECO:0000256" key="10">
    <source>
        <dbReference type="ARBA" id="ARBA00022737"/>
    </source>
</evidence>
<reference evidence="29 30" key="1">
    <citation type="submission" date="2015-01" db="EMBL/GenBank/DDBJ databases">
        <title>Evolution of Trichinella species and genotypes.</title>
        <authorList>
            <person name="Korhonen P.K."/>
            <person name="Edoardo P."/>
            <person name="Giuseppe L.R."/>
            <person name="Gasser R.B."/>
        </authorList>
    </citation>
    <scope>NUCLEOTIDE SEQUENCE [LARGE SCALE GENOMIC DNA]</scope>
    <source>
        <strain evidence="29">ISS588</strain>
    </source>
</reference>
<evidence type="ECO:0000256" key="8">
    <source>
        <dbReference type="ARBA" id="ARBA00022527"/>
    </source>
</evidence>
<comment type="catalytic activity">
    <reaction evidence="22">
        <text>L-seryl-[protein] + ATP = O-phospho-L-seryl-[protein] + ADP + H(+)</text>
        <dbReference type="Rhea" id="RHEA:17989"/>
        <dbReference type="Rhea" id="RHEA-COMP:9863"/>
        <dbReference type="Rhea" id="RHEA-COMP:11604"/>
        <dbReference type="ChEBI" id="CHEBI:15378"/>
        <dbReference type="ChEBI" id="CHEBI:29999"/>
        <dbReference type="ChEBI" id="CHEBI:30616"/>
        <dbReference type="ChEBI" id="CHEBI:83421"/>
        <dbReference type="ChEBI" id="CHEBI:456216"/>
        <dbReference type="EC" id="2.7.11.1"/>
    </reaction>
</comment>
<dbReference type="InterPro" id="IPR045269">
    <property type="entry name" value="Atg1-like"/>
</dbReference>
<dbReference type="InterPro" id="IPR036181">
    <property type="entry name" value="MIT_dom_sf"/>
</dbReference>
<dbReference type="InterPro" id="IPR011009">
    <property type="entry name" value="Kinase-like_dom_sf"/>
</dbReference>
<keyword evidence="13 29" id="KW-0418">Kinase</keyword>
<evidence type="ECO:0000313" key="30">
    <source>
        <dbReference type="Proteomes" id="UP000054805"/>
    </source>
</evidence>
<dbReference type="GO" id="GO:0005776">
    <property type="term" value="C:autophagosome"/>
    <property type="evidence" value="ECO:0007669"/>
    <property type="project" value="TreeGrafter"/>
</dbReference>
<evidence type="ECO:0000256" key="16">
    <source>
        <dbReference type="ARBA" id="ARBA00023172"/>
    </source>
</evidence>
<evidence type="ECO:0000256" key="5">
    <source>
        <dbReference type="ARBA" id="ARBA00012513"/>
    </source>
</evidence>
<evidence type="ECO:0000256" key="15">
    <source>
        <dbReference type="ARBA" id="ARBA00023006"/>
    </source>
</evidence>
<dbReference type="InterPro" id="IPR000719">
    <property type="entry name" value="Prot_kinase_dom"/>
</dbReference>
<evidence type="ECO:0000256" key="26">
    <source>
        <dbReference type="PROSITE-ProRule" id="PRU10141"/>
    </source>
</evidence>
<keyword evidence="8" id="KW-0723">Serine/threonine-protein kinase</keyword>
<comment type="caution">
    <text evidence="29">The sequence shown here is derived from an EMBL/GenBank/DDBJ whole genome shotgun (WGS) entry which is preliminary data.</text>
</comment>
<keyword evidence="18" id="KW-0539">Nucleus</keyword>
<evidence type="ECO:0000256" key="11">
    <source>
        <dbReference type="ARBA" id="ARBA00022741"/>
    </source>
</evidence>
<evidence type="ECO:0000256" key="13">
    <source>
        <dbReference type="ARBA" id="ARBA00022777"/>
    </source>
</evidence>
<keyword evidence="7" id="KW-0963">Cytoplasm</keyword>
<evidence type="ECO:0000256" key="19">
    <source>
        <dbReference type="ARBA" id="ARBA00023254"/>
    </source>
</evidence>
<dbReference type="GO" id="GO:0034045">
    <property type="term" value="C:phagophore assembly site membrane"/>
    <property type="evidence" value="ECO:0007669"/>
    <property type="project" value="TreeGrafter"/>
</dbReference>
<evidence type="ECO:0000256" key="12">
    <source>
        <dbReference type="ARBA" id="ARBA00022763"/>
    </source>
</evidence>
<evidence type="ECO:0000256" key="23">
    <source>
        <dbReference type="ARBA" id="ARBA00072484"/>
    </source>
</evidence>
<dbReference type="InterPro" id="IPR010996">
    <property type="entry name" value="HHH_MUS81"/>
</dbReference>
<dbReference type="InterPro" id="IPR007330">
    <property type="entry name" value="MIT_dom"/>
</dbReference>
<name>A0A0V1JBB1_TRIPS</name>
<dbReference type="SUPFAM" id="SSF116846">
    <property type="entry name" value="MIT domain"/>
    <property type="match status" value="1"/>
</dbReference>
<dbReference type="FunFam" id="3.30.200.20:FF:000042">
    <property type="entry name" value="Aurora kinase A"/>
    <property type="match status" value="1"/>
</dbReference>
<dbReference type="GO" id="GO:0004674">
    <property type="term" value="F:protein serine/threonine kinase activity"/>
    <property type="evidence" value="ECO:0007669"/>
    <property type="project" value="UniProtKB-KW"/>
</dbReference>
<dbReference type="InterPro" id="IPR027421">
    <property type="entry name" value="DNA_pol_lamdba_lyase_dom_sf"/>
</dbReference>
<dbReference type="SUPFAM" id="SSF52980">
    <property type="entry name" value="Restriction endonuclease-like"/>
    <property type="match status" value="1"/>
</dbReference>
<dbReference type="PROSITE" id="PS50011">
    <property type="entry name" value="PROTEIN_KINASE_DOM"/>
    <property type="match status" value="1"/>
</dbReference>
<evidence type="ECO:0000256" key="24">
    <source>
        <dbReference type="ARBA" id="ARBA00093612"/>
    </source>
</evidence>
<keyword evidence="30" id="KW-1185">Reference proteome</keyword>
<dbReference type="GO" id="GO:0005634">
    <property type="term" value="C:nucleus"/>
    <property type="evidence" value="ECO:0007669"/>
    <property type="project" value="UniProtKB-SubCell"/>
</dbReference>
<dbReference type="InterPro" id="IPR047416">
    <property type="entry name" value="XPF_nuclease_Mus81"/>
</dbReference>
<dbReference type="Pfam" id="PF04212">
    <property type="entry name" value="MIT"/>
    <property type="match status" value="1"/>
</dbReference>
<dbReference type="InterPro" id="IPR042530">
    <property type="entry name" value="EME1/EME2_C"/>
</dbReference>
<keyword evidence="12" id="KW-0227">DNA damage</keyword>
<dbReference type="Gene3D" id="1.10.150.110">
    <property type="entry name" value="DNA polymerase beta, N-terminal domain-like"/>
    <property type="match status" value="1"/>
</dbReference>
<dbReference type="FunFam" id="3.40.50.10130:FF:000005">
    <property type="entry name" value="crossover junction endonuclease MUS81 isoform X1"/>
    <property type="match status" value="1"/>
</dbReference>
<evidence type="ECO:0000256" key="27">
    <source>
        <dbReference type="SAM" id="MobiDB-lite"/>
    </source>
</evidence>
<protein>
    <recommendedName>
        <fullName evidence="23 25">Crossover junction endonuclease MUS81</fullName>
        <ecNumber evidence="5">2.7.11.1</ecNumber>
    </recommendedName>
    <alternativeName>
        <fullName evidence="23 25">Crossover junction endonuclease MUS81</fullName>
    </alternativeName>
    <alternativeName>
        <fullName evidence="6">Serine/threonine-protein kinase ULK3</fullName>
    </alternativeName>
    <alternativeName>
        <fullName evidence="24">Structure-specific endonuclease subunit MUS81</fullName>
    </alternativeName>
    <alternativeName>
        <fullName evidence="20">Unc-51-like kinase 3</fullName>
    </alternativeName>
</protein>
<keyword evidence="14 26" id="KW-0067">ATP-binding</keyword>
<keyword evidence="19" id="KW-0469">Meiosis</keyword>
<dbReference type="Gene3D" id="1.10.10.10">
    <property type="entry name" value="Winged helix-like DNA-binding domain superfamily/Winged helix DNA-binding domain"/>
    <property type="match status" value="1"/>
</dbReference>
<evidence type="ECO:0000313" key="29">
    <source>
        <dbReference type="EMBL" id="KRZ32279.1"/>
    </source>
</evidence>
<keyword evidence="16" id="KW-0233">DNA recombination</keyword>
<dbReference type="EMBL" id="JYDS01000017">
    <property type="protein sequence ID" value="KRZ32279.1"/>
    <property type="molecule type" value="Genomic_DNA"/>
</dbReference>
<dbReference type="GO" id="GO:0006281">
    <property type="term" value="P:DNA repair"/>
    <property type="evidence" value="ECO:0007669"/>
    <property type="project" value="UniProtKB-KW"/>
</dbReference>
<dbReference type="InterPro" id="IPR008271">
    <property type="entry name" value="Ser/Thr_kinase_AS"/>
</dbReference>
<dbReference type="CDD" id="cd21036">
    <property type="entry name" value="WH_MUS81"/>
    <property type="match status" value="1"/>
</dbReference>
<dbReference type="SMART" id="SM00891">
    <property type="entry name" value="ERCC4"/>
    <property type="match status" value="1"/>
</dbReference>
<dbReference type="GO" id="GO:0005524">
    <property type="term" value="F:ATP binding"/>
    <property type="evidence" value="ECO:0007669"/>
    <property type="project" value="UniProtKB-UniRule"/>
</dbReference>
<dbReference type="InterPro" id="IPR006166">
    <property type="entry name" value="ERCC4_domain"/>
</dbReference>
<evidence type="ECO:0000256" key="2">
    <source>
        <dbReference type="ARBA" id="ARBA00004123"/>
    </source>
</evidence>
<dbReference type="GO" id="GO:0010506">
    <property type="term" value="P:regulation of autophagy"/>
    <property type="evidence" value="ECO:0007669"/>
    <property type="project" value="InterPro"/>
</dbReference>
<comment type="catalytic activity">
    <reaction evidence="21">
        <text>L-threonyl-[protein] + ATP = O-phospho-L-threonyl-[protein] + ADP + H(+)</text>
        <dbReference type="Rhea" id="RHEA:46608"/>
        <dbReference type="Rhea" id="RHEA-COMP:11060"/>
        <dbReference type="Rhea" id="RHEA-COMP:11605"/>
        <dbReference type="ChEBI" id="CHEBI:15378"/>
        <dbReference type="ChEBI" id="CHEBI:30013"/>
        <dbReference type="ChEBI" id="CHEBI:30616"/>
        <dbReference type="ChEBI" id="CHEBI:61977"/>
        <dbReference type="ChEBI" id="CHEBI:456216"/>
        <dbReference type="EC" id="2.7.11.1"/>
    </reaction>
</comment>
<dbReference type="AlphaFoldDB" id="A0A0V1JBB1"/>
<keyword evidence="17" id="KW-0234">DNA repair</keyword>
<dbReference type="Pfam" id="PF02732">
    <property type="entry name" value="ERCC4"/>
    <property type="match status" value="1"/>
</dbReference>
<evidence type="ECO:0000256" key="9">
    <source>
        <dbReference type="ARBA" id="ARBA00022679"/>
    </source>
</evidence>
<dbReference type="Pfam" id="PF00069">
    <property type="entry name" value="Pkinase"/>
    <property type="match status" value="1"/>
</dbReference>
<dbReference type="PANTHER" id="PTHR24348:SF65">
    <property type="entry name" value="SERINE_THREONINE-PROTEIN KINASE ULK3"/>
    <property type="match status" value="1"/>
</dbReference>
<evidence type="ECO:0000256" key="1">
    <source>
        <dbReference type="ARBA" id="ARBA00001946"/>
    </source>
</evidence>
<sequence length="1029" mass="116834">MNDREVDLSTQSIQVTCRRQFPLNILIEHWLGLMVAEAEKKDSKSAFTYRRALMSVRKFPAQLHSVDEAKLLLQYFGDKMCTVLKKKLAEFCAEHGQPTLANVASYVGKSSGDNKLLHSYANKPISVVKKRRSSAESVEKCFKQPTTTSSSSPLLSSPTKSRRKSSSSSFIPKNRSGAYAILRALYDALNLDSLEWVGTAELQRRAQAYCDQYIGPSTRNQPYTAWMGRKTLIAHGLVESRRSRGNDYRLTGSGKRLAAQLDQMKNVVETPKASAFVDQADNKQQQQQSNCGTDSVGPHAAVLAKQTLDTALISGSNDVYHCCTMCGTRHVVLPADGYQVLMLVDNSETKGGPTGRAGPRSQLQSSKAKMKAALVRAGIDFEERELSVGDYLWLARSKTDSRDEFVLDVIVERKRVDDLANSVLEKEGRYREQKFRLKRCGLKNVVYLIEEFDGMDSMAEYKKLLVRGACAKTQLIDQFHFVRTHNLDETVVYLKMMTEYLRRSYSGKSIWLKIDNSTQSTLNNASCCAQQLTVLQRFAKFDFNNRKQKQWTVSEVFARMLLQFHGISAERAQQIVNKYPTLAHLLNAYATAERNPDGNEPSNREIPLLAEIRSGMLGRNLGDKLAKKIQFFFTSTEPFQIMETVRPQPKGYVLSECLGSGSFGTVYKARSSTPIQRSDGESSQGNYVAVKCILRRQIVRSKESEDNLIAEISLLKKLKHPHIVELIDFSWDLNFIYLILEYCADKDLEELLKKRGHFPESETKQFVRQLASALQYLRSKSIGHFDLKPQNILVACKKPKPVLKLGDFGFARSFSVEDKAVGLRGSLLYMAPEMLLRRQFDPKADLWSVGVILYRCLYGRTPFIGNMQSIRRQLQTLRGSVPLPTTVSLSVDCRDLMLRLLRLDPKQRIEFEHFFNHPFIDMQHFPSAACLARADSYAKMAIAADQDGRFKQAFLFYREALEYYMPCLLCSENVCWNRDDLRDKMCRYLNRAEALKQSLANRDSKPPLTRSANRMDISRLLSLCTVESR</sequence>
<comment type="cofactor">
    <cofactor evidence="1">
        <name>Mg(2+)</name>
        <dbReference type="ChEBI" id="CHEBI:18420"/>
    </cofactor>
</comment>
<organism evidence="29 30">
    <name type="scientific">Trichinella pseudospiralis</name>
    <name type="common">Parasitic roundworm</name>
    <dbReference type="NCBI Taxonomy" id="6337"/>
    <lineage>
        <taxon>Eukaryota</taxon>
        <taxon>Metazoa</taxon>
        <taxon>Ecdysozoa</taxon>
        <taxon>Nematoda</taxon>
        <taxon>Enoplea</taxon>
        <taxon>Dorylaimia</taxon>
        <taxon>Trichinellida</taxon>
        <taxon>Trichinellidae</taxon>
        <taxon>Trichinella</taxon>
    </lineage>
</organism>
<comment type="similarity">
    <text evidence="4">Belongs to the XPF family.</text>
</comment>
<feature type="domain" description="Protein kinase" evidence="28">
    <location>
        <begin position="652"/>
        <end position="920"/>
    </location>
</feature>
<dbReference type="Pfam" id="PF14716">
    <property type="entry name" value="HHH_8"/>
    <property type="match status" value="1"/>
</dbReference>
<dbReference type="Gene3D" id="3.30.200.20">
    <property type="entry name" value="Phosphorylase Kinase, domain 1"/>
    <property type="match status" value="1"/>
</dbReference>
<dbReference type="GO" id="GO:0061709">
    <property type="term" value="P:reticulophagy"/>
    <property type="evidence" value="ECO:0007669"/>
    <property type="project" value="TreeGrafter"/>
</dbReference>
<evidence type="ECO:0000256" key="4">
    <source>
        <dbReference type="ARBA" id="ARBA00010015"/>
    </source>
</evidence>
<dbReference type="InterPro" id="IPR036388">
    <property type="entry name" value="WH-like_DNA-bd_sf"/>
</dbReference>
<dbReference type="CDD" id="cd20074">
    <property type="entry name" value="XPF_nuclease_Mus81"/>
    <property type="match status" value="1"/>
</dbReference>
<evidence type="ECO:0000256" key="18">
    <source>
        <dbReference type="ARBA" id="ARBA00023242"/>
    </source>
</evidence>
<evidence type="ECO:0000256" key="22">
    <source>
        <dbReference type="ARBA" id="ARBA00048679"/>
    </source>
</evidence>
<evidence type="ECO:0000256" key="3">
    <source>
        <dbReference type="ARBA" id="ARBA00004496"/>
    </source>
</evidence>
<dbReference type="GO" id="GO:0051321">
    <property type="term" value="P:meiotic cell cycle"/>
    <property type="evidence" value="ECO:0007669"/>
    <property type="project" value="UniProtKB-KW"/>
</dbReference>
<dbReference type="PROSITE" id="PS00108">
    <property type="entry name" value="PROTEIN_KINASE_ST"/>
    <property type="match status" value="1"/>
</dbReference>
<evidence type="ECO:0000256" key="17">
    <source>
        <dbReference type="ARBA" id="ARBA00023204"/>
    </source>
</evidence>
<accession>A0A0V1JBB1</accession>
<dbReference type="SMART" id="SM00745">
    <property type="entry name" value="MIT"/>
    <property type="match status" value="1"/>
</dbReference>
<keyword evidence="11 26" id="KW-0547">Nucleotide-binding</keyword>
<dbReference type="GO" id="GO:0003677">
    <property type="term" value="F:DNA binding"/>
    <property type="evidence" value="ECO:0007669"/>
    <property type="project" value="InterPro"/>
</dbReference>
<dbReference type="GO" id="GO:0000045">
    <property type="term" value="P:autophagosome assembly"/>
    <property type="evidence" value="ECO:0007669"/>
    <property type="project" value="TreeGrafter"/>
</dbReference>
<dbReference type="GO" id="GO:0005829">
    <property type="term" value="C:cytosol"/>
    <property type="evidence" value="ECO:0007669"/>
    <property type="project" value="TreeGrafter"/>
</dbReference>
<dbReference type="Gene3D" id="1.10.510.10">
    <property type="entry name" value="Transferase(Phosphotransferase) domain 1"/>
    <property type="match status" value="1"/>
</dbReference>
<dbReference type="InterPro" id="IPR017441">
    <property type="entry name" value="Protein_kinase_ATP_BS"/>
</dbReference>
<gene>
    <name evidence="29" type="primary">ULK3</name>
    <name evidence="29" type="ORF">T4B_12158</name>
</gene>
<dbReference type="FunFam" id="1.10.510.10:FF:000571">
    <property type="entry name" value="Maternal embryonic leucine zipper kinase"/>
    <property type="match status" value="1"/>
</dbReference>
<evidence type="ECO:0000259" key="28">
    <source>
        <dbReference type="PROSITE" id="PS50011"/>
    </source>
</evidence>
<dbReference type="Proteomes" id="UP000054805">
    <property type="component" value="Unassembled WGS sequence"/>
</dbReference>
<dbReference type="GO" id="GO:0034727">
    <property type="term" value="P:piecemeal microautophagy of the nucleus"/>
    <property type="evidence" value="ECO:0007669"/>
    <property type="project" value="TreeGrafter"/>
</dbReference>
<dbReference type="Gene3D" id="1.20.58.80">
    <property type="entry name" value="Phosphotransferase system, lactose/cellobiose-type IIA subunit"/>
    <property type="match status" value="1"/>
</dbReference>
<evidence type="ECO:0000256" key="14">
    <source>
        <dbReference type="ARBA" id="ARBA00022840"/>
    </source>
</evidence>
<dbReference type="SMART" id="SM00220">
    <property type="entry name" value="S_TKc"/>
    <property type="match status" value="1"/>
</dbReference>
<dbReference type="InterPro" id="IPR011335">
    <property type="entry name" value="Restrct_endonuc-II-like"/>
</dbReference>
<dbReference type="Gene3D" id="1.10.150.670">
    <property type="entry name" value="Crossover junction endonuclease EME1, DNA-binding domain"/>
    <property type="match status" value="1"/>
</dbReference>
<feature type="compositionally biased region" description="Low complexity" evidence="27">
    <location>
        <begin position="145"/>
        <end position="159"/>
    </location>
</feature>
<dbReference type="GO" id="GO:0000422">
    <property type="term" value="P:autophagy of mitochondrion"/>
    <property type="evidence" value="ECO:0007669"/>
    <property type="project" value="TreeGrafter"/>
</dbReference>
<proteinExistence type="inferred from homology"/>
<comment type="subcellular location">
    <subcellularLocation>
        <location evidence="3">Cytoplasm</location>
    </subcellularLocation>
    <subcellularLocation>
        <location evidence="2">Nucleus</location>
    </subcellularLocation>
</comment>
<dbReference type="InterPro" id="IPR047417">
    <property type="entry name" value="WHD_MUS81"/>
</dbReference>
<evidence type="ECO:0000256" key="21">
    <source>
        <dbReference type="ARBA" id="ARBA00047899"/>
    </source>
</evidence>
<feature type="binding site" evidence="26">
    <location>
        <position position="691"/>
    </location>
    <ligand>
        <name>ATP</name>
        <dbReference type="ChEBI" id="CHEBI:30616"/>
    </ligand>
</feature>
<keyword evidence="10" id="KW-0677">Repeat</keyword>
<evidence type="ECO:0000256" key="6">
    <source>
        <dbReference type="ARBA" id="ARBA00021644"/>
    </source>
</evidence>
<dbReference type="Gene3D" id="3.40.50.10130">
    <property type="match status" value="1"/>
</dbReference>